<feature type="compositionally biased region" description="Basic and acidic residues" evidence="1">
    <location>
        <begin position="1"/>
        <end position="18"/>
    </location>
</feature>
<gene>
    <name evidence="2" type="ORF">SAMN05216243_1367</name>
</gene>
<evidence type="ECO:0000313" key="3">
    <source>
        <dbReference type="Proteomes" id="UP000198694"/>
    </source>
</evidence>
<dbReference type="EMBL" id="FNFL01000002">
    <property type="protein sequence ID" value="SDJ96963.1"/>
    <property type="molecule type" value="Genomic_DNA"/>
</dbReference>
<reference evidence="2 3" key="1">
    <citation type="submission" date="2016-10" db="EMBL/GenBank/DDBJ databases">
        <authorList>
            <person name="de Groot N.N."/>
        </authorList>
    </citation>
    <scope>NUCLEOTIDE SEQUENCE [LARGE SCALE GENOMIC DNA]</scope>
    <source>
        <strain evidence="2 3">CGMCC 1.6502</strain>
    </source>
</reference>
<name>A0A1G8Y2M2_9BACI</name>
<feature type="region of interest" description="Disordered" evidence="1">
    <location>
        <begin position="1"/>
        <end position="72"/>
    </location>
</feature>
<accession>A0A1G8Y2M2</accession>
<dbReference type="RefSeq" id="WP_093212417.1">
    <property type="nucleotide sequence ID" value="NZ_FNFL01000002.1"/>
</dbReference>
<sequence>MKNNEQLKKEMNNVKTETDSSAVLNDVVNSEFEQHPGQNEELTKDRDRRLSPAQEIVRDNTDGKTWMNTEEE</sequence>
<dbReference type="OrthoDB" id="2888970at2"/>
<dbReference type="Proteomes" id="UP000198694">
    <property type="component" value="Unassembled WGS sequence"/>
</dbReference>
<evidence type="ECO:0000256" key="1">
    <source>
        <dbReference type="SAM" id="MobiDB-lite"/>
    </source>
</evidence>
<evidence type="ECO:0000313" key="2">
    <source>
        <dbReference type="EMBL" id="SDJ96963.1"/>
    </source>
</evidence>
<organism evidence="2 3">
    <name type="scientific">Sediminibacillus albus</name>
    <dbReference type="NCBI Taxonomy" id="407036"/>
    <lineage>
        <taxon>Bacteria</taxon>
        <taxon>Bacillati</taxon>
        <taxon>Bacillota</taxon>
        <taxon>Bacilli</taxon>
        <taxon>Bacillales</taxon>
        <taxon>Bacillaceae</taxon>
        <taxon>Sediminibacillus</taxon>
    </lineage>
</organism>
<keyword evidence="3" id="KW-1185">Reference proteome</keyword>
<protein>
    <submittedName>
        <fullName evidence="2">Uncharacterized protein</fullName>
    </submittedName>
</protein>
<proteinExistence type="predicted"/>
<dbReference type="AlphaFoldDB" id="A0A1G8Y2M2"/>
<feature type="compositionally biased region" description="Basic and acidic residues" evidence="1">
    <location>
        <begin position="41"/>
        <end position="62"/>
    </location>
</feature>